<comment type="caution">
    <text evidence="1">The sequence shown here is derived from an EMBL/GenBank/DDBJ whole genome shotgun (WGS) entry which is preliminary data.</text>
</comment>
<dbReference type="Proteomes" id="UP000247755">
    <property type="component" value="Unassembled WGS sequence"/>
</dbReference>
<dbReference type="EMBL" id="QJJY01000005">
    <property type="protein sequence ID" value="PXX36877.1"/>
    <property type="molecule type" value="Genomic_DNA"/>
</dbReference>
<evidence type="ECO:0000313" key="2">
    <source>
        <dbReference type="Proteomes" id="UP000247755"/>
    </source>
</evidence>
<proteinExistence type="predicted"/>
<accession>A0A318ISN3</accession>
<sequence length="66" mass="7541">MNREVPFQPEAGCADSKHDDERFVSACGSAIEAPFASDAERGFECERLAGRRYDFPKWHGRRRARP</sequence>
<evidence type="ECO:0000313" key="1">
    <source>
        <dbReference type="EMBL" id="PXX36877.1"/>
    </source>
</evidence>
<protein>
    <submittedName>
        <fullName evidence="1">Uncharacterized protein</fullName>
    </submittedName>
</protein>
<gene>
    <name evidence="1" type="ORF">NA66_100516</name>
</gene>
<name>A0A318ISN3_BURPY</name>
<organism evidence="1 2">
    <name type="scientific">Burkholderia pyrrocinia</name>
    <name type="common">Pseudomonas pyrrocinia</name>
    <dbReference type="NCBI Taxonomy" id="60550"/>
    <lineage>
        <taxon>Bacteria</taxon>
        <taxon>Pseudomonadati</taxon>
        <taxon>Pseudomonadota</taxon>
        <taxon>Betaproteobacteria</taxon>
        <taxon>Burkholderiales</taxon>
        <taxon>Burkholderiaceae</taxon>
        <taxon>Burkholderia</taxon>
        <taxon>Burkholderia cepacia complex</taxon>
    </lineage>
</organism>
<reference evidence="1 2" key="1">
    <citation type="submission" date="2018-05" db="EMBL/GenBank/DDBJ databases">
        <title>Comparative genomics of bacterial root endophytes of switchgrass collected from native prairies over two seasons.</title>
        <authorList>
            <person name="Tang Y."/>
        </authorList>
    </citation>
    <scope>NUCLEOTIDE SEQUENCE [LARGE SCALE GENOMIC DNA]</scope>
    <source>
        <strain evidence="1 2">NFIX32</strain>
    </source>
</reference>
<dbReference type="AlphaFoldDB" id="A0A318ISN3"/>